<feature type="compositionally biased region" description="Low complexity" evidence="1">
    <location>
        <begin position="235"/>
        <end position="247"/>
    </location>
</feature>
<dbReference type="EMBL" id="LAZR01040235">
    <property type="protein sequence ID" value="KKL14998.1"/>
    <property type="molecule type" value="Genomic_DNA"/>
</dbReference>
<feature type="non-terminal residue" evidence="2">
    <location>
        <position position="1"/>
    </location>
</feature>
<dbReference type="AlphaFoldDB" id="A0A0F9DSW0"/>
<accession>A0A0F9DSW0</accession>
<dbReference type="SUPFAM" id="SSF53649">
    <property type="entry name" value="Alkaline phosphatase-like"/>
    <property type="match status" value="1"/>
</dbReference>
<feature type="region of interest" description="Disordered" evidence="1">
    <location>
        <begin position="231"/>
        <end position="262"/>
    </location>
</feature>
<proteinExistence type="predicted"/>
<evidence type="ECO:0000256" key="1">
    <source>
        <dbReference type="SAM" id="MobiDB-lite"/>
    </source>
</evidence>
<dbReference type="Gene3D" id="3.40.720.10">
    <property type="entry name" value="Alkaline Phosphatase, subunit A"/>
    <property type="match status" value="1"/>
</dbReference>
<organism evidence="2">
    <name type="scientific">marine sediment metagenome</name>
    <dbReference type="NCBI Taxonomy" id="412755"/>
    <lineage>
        <taxon>unclassified sequences</taxon>
        <taxon>metagenomes</taxon>
        <taxon>ecological metagenomes</taxon>
    </lineage>
</organism>
<sequence length="276" mass="30044">MDDNIRRLVEAAGPDTNVILTSDHGFGPTTEVFYINQWLAEKGYLTWTDAAANDAGAKLTADKMRDHLGMIDWRKTVAFCPTPSSNAIYIKPATQGGNGIAPEDYLDFATKLRGELLEWVDPDTGTPVVTGADMNKMRGHSFIDPCPDITLRLRDGGFVSILASDKIVKPRELADGTHRPEGIFIGHGPDFRRGETLDPLSLLDIAPLMLALLGVPVPRNLEGRVPTEALEPGFAHSAGGASQAAARPEPEAEADQPSEEDRQILLRQMQKLGYMD</sequence>
<name>A0A0F9DSW0_9ZZZZ</name>
<reference evidence="2" key="1">
    <citation type="journal article" date="2015" name="Nature">
        <title>Complex archaea that bridge the gap between prokaryotes and eukaryotes.</title>
        <authorList>
            <person name="Spang A."/>
            <person name="Saw J.H."/>
            <person name="Jorgensen S.L."/>
            <person name="Zaremba-Niedzwiedzka K."/>
            <person name="Martijn J."/>
            <person name="Lind A.E."/>
            <person name="van Eijk R."/>
            <person name="Schleper C."/>
            <person name="Guy L."/>
            <person name="Ettema T.J."/>
        </authorList>
    </citation>
    <scope>NUCLEOTIDE SEQUENCE</scope>
</reference>
<gene>
    <name evidence="2" type="ORF">LCGC14_2510010</name>
</gene>
<dbReference type="InterPro" id="IPR017850">
    <property type="entry name" value="Alkaline_phosphatase_core_sf"/>
</dbReference>
<dbReference type="Pfam" id="PF01663">
    <property type="entry name" value="Phosphodiest"/>
    <property type="match status" value="1"/>
</dbReference>
<comment type="caution">
    <text evidence="2">The sequence shown here is derived from an EMBL/GenBank/DDBJ whole genome shotgun (WGS) entry which is preliminary data.</text>
</comment>
<protein>
    <submittedName>
        <fullName evidence="2">Uncharacterized protein</fullName>
    </submittedName>
</protein>
<evidence type="ECO:0000313" key="2">
    <source>
        <dbReference type="EMBL" id="KKL14998.1"/>
    </source>
</evidence>
<dbReference type="InterPro" id="IPR002591">
    <property type="entry name" value="Phosphodiest/P_Trfase"/>
</dbReference>